<dbReference type="GO" id="GO:0005886">
    <property type="term" value="C:plasma membrane"/>
    <property type="evidence" value="ECO:0007669"/>
    <property type="project" value="UniProtKB-SubCell"/>
</dbReference>
<dbReference type="GO" id="GO:0071555">
    <property type="term" value="P:cell wall organization"/>
    <property type="evidence" value="ECO:0007669"/>
    <property type="project" value="UniProtKB-KW"/>
</dbReference>
<comment type="function">
    <text evidence="11">Peptidoglycan polymerase that is essential for cell wall elongation.</text>
</comment>
<evidence type="ECO:0000256" key="11">
    <source>
        <dbReference type="HAMAP-Rule" id="MF_02079"/>
    </source>
</evidence>
<dbReference type="GO" id="GO:0008360">
    <property type="term" value="P:regulation of cell shape"/>
    <property type="evidence" value="ECO:0007669"/>
    <property type="project" value="UniProtKB-KW"/>
</dbReference>
<dbReference type="STRING" id="1335757.SPICUR_07960"/>
<reference evidence="12 13" key="1">
    <citation type="journal article" date="2013" name="BMC Genomics">
        <title>Genomes of "Spiribacter", a streamlined, successful halophilic bacterium.</title>
        <authorList>
            <person name="Lopez-Perez M."/>
            <person name="Ghai R."/>
            <person name="Leon M.J."/>
            <person name="Rodriguez-Olmos A."/>
            <person name="Copa-Patino J.L."/>
            <person name="Soliveri J."/>
            <person name="Sanchez-Porro C."/>
            <person name="Ventosa A."/>
            <person name="Rodriguez-Valera F."/>
        </authorList>
    </citation>
    <scope>NUCLEOTIDE SEQUENCE [LARGE SCALE GENOMIC DNA]</scope>
    <source>
        <strain evidence="12 13">UAH-SP71</strain>
    </source>
</reference>
<comment type="similarity">
    <text evidence="11">Belongs to the SEDS family. MrdB/RodA subfamily.</text>
</comment>
<dbReference type="GO" id="GO:0009252">
    <property type="term" value="P:peptidoglycan biosynthetic process"/>
    <property type="evidence" value="ECO:0007669"/>
    <property type="project" value="UniProtKB-UniRule"/>
</dbReference>
<feature type="transmembrane region" description="Helical" evidence="11">
    <location>
        <begin position="38"/>
        <end position="57"/>
    </location>
</feature>
<feature type="transmembrane region" description="Helical" evidence="11">
    <location>
        <begin position="181"/>
        <end position="198"/>
    </location>
</feature>
<dbReference type="OrthoDB" id="9768187at2"/>
<keyword evidence="6 11" id="KW-0133">Cell shape</keyword>
<keyword evidence="9 11" id="KW-0472">Membrane</keyword>
<feature type="transmembrane region" description="Helical" evidence="11">
    <location>
        <begin position="324"/>
        <end position="351"/>
    </location>
</feature>
<feature type="transmembrane region" description="Helical" evidence="11">
    <location>
        <begin position="205"/>
        <end position="225"/>
    </location>
</feature>
<dbReference type="Pfam" id="PF01098">
    <property type="entry name" value="FTSW_RODA_SPOVE"/>
    <property type="match status" value="1"/>
</dbReference>
<dbReference type="UniPathway" id="UPA00219"/>
<dbReference type="NCBIfam" id="TIGR02210">
    <property type="entry name" value="rodA_shape"/>
    <property type="match status" value="1"/>
</dbReference>
<dbReference type="Proteomes" id="UP000017640">
    <property type="component" value="Chromosome"/>
</dbReference>
<evidence type="ECO:0000256" key="3">
    <source>
        <dbReference type="ARBA" id="ARBA00022676"/>
    </source>
</evidence>
<dbReference type="GO" id="GO:0051301">
    <property type="term" value="P:cell division"/>
    <property type="evidence" value="ECO:0007669"/>
    <property type="project" value="InterPro"/>
</dbReference>
<feature type="transmembrane region" description="Helical" evidence="11">
    <location>
        <begin position="134"/>
        <end position="152"/>
    </location>
</feature>
<keyword evidence="11" id="KW-0997">Cell inner membrane</keyword>
<comment type="catalytic activity">
    <reaction evidence="11">
        <text>[GlcNAc-(1-&gt;4)-Mur2Ac(oyl-L-Ala-gamma-D-Glu-L-Lys-D-Ala-D-Ala)](n)-di-trans,octa-cis-undecaprenyl diphosphate + beta-D-GlcNAc-(1-&gt;4)-Mur2Ac(oyl-L-Ala-gamma-D-Glu-L-Lys-D-Ala-D-Ala)-di-trans,octa-cis-undecaprenyl diphosphate = [GlcNAc-(1-&gt;4)-Mur2Ac(oyl-L-Ala-gamma-D-Glu-L-Lys-D-Ala-D-Ala)](n+1)-di-trans,octa-cis-undecaprenyl diphosphate + di-trans,octa-cis-undecaprenyl diphosphate + H(+)</text>
        <dbReference type="Rhea" id="RHEA:23708"/>
        <dbReference type="Rhea" id="RHEA-COMP:9602"/>
        <dbReference type="Rhea" id="RHEA-COMP:9603"/>
        <dbReference type="ChEBI" id="CHEBI:15378"/>
        <dbReference type="ChEBI" id="CHEBI:58405"/>
        <dbReference type="ChEBI" id="CHEBI:60033"/>
        <dbReference type="ChEBI" id="CHEBI:78435"/>
        <dbReference type="EC" id="2.4.99.28"/>
    </reaction>
</comment>
<dbReference type="InterPro" id="IPR001182">
    <property type="entry name" value="FtsW/RodA"/>
</dbReference>
<feature type="transmembrane region" description="Helical" evidence="11">
    <location>
        <begin position="357"/>
        <end position="378"/>
    </location>
</feature>
<dbReference type="PANTHER" id="PTHR30474:SF1">
    <property type="entry name" value="PEPTIDOGLYCAN GLYCOSYLTRANSFERASE MRDB"/>
    <property type="match status" value="1"/>
</dbReference>
<evidence type="ECO:0000313" key="12">
    <source>
        <dbReference type="EMBL" id="AGY92549.1"/>
    </source>
</evidence>
<feature type="transmembrane region" description="Helical" evidence="11">
    <location>
        <begin position="69"/>
        <end position="86"/>
    </location>
</feature>
<comment type="subcellular location">
    <subcellularLocation>
        <location evidence="11">Cell inner membrane</location>
        <topology evidence="11">Multi-pass membrane protein</topology>
    </subcellularLocation>
    <subcellularLocation>
        <location evidence="1">Membrane</location>
        <topology evidence="1">Multi-pass membrane protein</topology>
    </subcellularLocation>
</comment>
<accession>U5T4S9</accession>
<keyword evidence="2 11" id="KW-1003">Cell membrane</keyword>
<dbReference type="GO" id="GO:0008955">
    <property type="term" value="F:peptidoglycan glycosyltransferase activity"/>
    <property type="evidence" value="ECO:0007669"/>
    <property type="project" value="UniProtKB-UniRule"/>
</dbReference>
<feature type="transmembrane region" description="Helical" evidence="11">
    <location>
        <begin position="291"/>
        <end position="312"/>
    </location>
</feature>
<evidence type="ECO:0000256" key="9">
    <source>
        <dbReference type="ARBA" id="ARBA00023136"/>
    </source>
</evidence>
<dbReference type="EC" id="2.4.99.28" evidence="11"/>
<evidence type="ECO:0000256" key="6">
    <source>
        <dbReference type="ARBA" id="ARBA00022960"/>
    </source>
</evidence>
<comment type="pathway">
    <text evidence="11">Cell wall biogenesis; peptidoglycan biosynthesis.</text>
</comment>
<evidence type="ECO:0000256" key="2">
    <source>
        <dbReference type="ARBA" id="ARBA00022475"/>
    </source>
</evidence>
<dbReference type="GO" id="GO:0032153">
    <property type="term" value="C:cell division site"/>
    <property type="evidence" value="ECO:0007669"/>
    <property type="project" value="TreeGrafter"/>
</dbReference>
<evidence type="ECO:0000256" key="4">
    <source>
        <dbReference type="ARBA" id="ARBA00022679"/>
    </source>
</evidence>
<keyword evidence="7 11" id="KW-0573">Peptidoglycan synthesis</keyword>
<evidence type="ECO:0000256" key="10">
    <source>
        <dbReference type="ARBA" id="ARBA00023316"/>
    </source>
</evidence>
<keyword evidence="13" id="KW-1185">Reference proteome</keyword>
<evidence type="ECO:0000256" key="8">
    <source>
        <dbReference type="ARBA" id="ARBA00022989"/>
    </source>
</evidence>
<feature type="transmembrane region" description="Helical" evidence="11">
    <location>
        <begin position="93"/>
        <end position="114"/>
    </location>
</feature>
<dbReference type="GO" id="GO:0015648">
    <property type="term" value="F:lipid-linked peptidoglycan transporter activity"/>
    <property type="evidence" value="ECO:0007669"/>
    <property type="project" value="TreeGrafter"/>
</dbReference>
<evidence type="ECO:0000256" key="1">
    <source>
        <dbReference type="ARBA" id="ARBA00004141"/>
    </source>
</evidence>
<dbReference type="HOGENOM" id="CLU_029243_2_2_6"/>
<keyword evidence="4 11" id="KW-0808">Transferase</keyword>
<dbReference type="HAMAP" id="MF_02079">
    <property type="entry name" value="PGT_RodA"/>
    <property type="match status" value="1"/>
</dbReference>
<evidence type="ECO:0000256" key="7">
    <source>
        <dbReference type="ARBA" id="ARBA00022984"/>
    </source>
</evidence>
<dbReference type="InterPro" id="IPR018365">
    <property type="entry name" value="Cell_cycle_FtsW-rel_CS"/>
</dbReference>
<evidence type="ECO:0000256" key="5">
    <source>
        <dbReference type="ARBA" id="ARBA00022692"/>
    </source>
</evidence>
<proteinExistence type="inferred from homology"/>
<dbReference type="KEGG" id="spiu:SPICUR_07960"/>
<keyword evidence="10 11" id="KW-0961">Cell wall biogenesis/degradation</keyword>
<name>U5T4S9_9GAMM</name>
<protein>
    <recommendedName>
        <fullName evidence="11">Peptidoglycan glycosyltransferase MrdB</fullName>
        <shortName evidence="11">PGT</shortName>
        <ecNumber evidence="11">2.4.99.28</ecNumber>
    </recommendedName>
    <alternativeName>
        <fullName evidence="11">Cell elongation protein RodA</fullName>
    </alternativeName>
    <alternativeName>
        <fullName evidence="11">Cell wall polymerase</fullName>
    </alternativeName>
    <alternativeName>
        <fullName evidence="11">Peptidoglycan polymerase</fullName>
        <shortName evidence="11">PG polymerase</shortName>
    </alternativeName>
</protein>
<evidence type="ECO:0000313" key="13">
    <source>
        <dbReference type="Proteomes" id="UP000017640"/>
    </source>
</evidence>
<dbReference type="PANTHER" id="PTHR30474">
    <property type="entry name" value="CELL CYCLE PROTEIN"/>
    <property type="match status" value="1"/>
</dbReference>
<keyword evidence="5 11" id="KW-0812">Transmembrane</keyword>
<dbReference type="PATRIC" id="fig|1335757.3.peg.1556"/>
<gene>
    <name evidence="11" type="primary">mrdB</name>
    <name evidence="11" type="synonym">rodA</name>
    <name evidence="12" type="ORF">SPICUR_07960</name>
</gene>
<dbReference type="InterPro" id="IPR011923">
    <property type="entry name" value="RodA/MrdB"/>
</dbReference>
<dbReference type="EMBL" id="CP005990">
    <property type="protein sequence ID" value="AGY92549.1"/>
    <property type="molecule type" value="Genomic_DNA"/>
</dbReference>
<keyword evidence="8 11" id="KW-1133">Transmembrane helix</keyword>
<dbReference type="eggNOG" id="COG0772">
    <property type="taxonomic scope" value="Bacteria"/>
</dbReference>
<dbReference type="AlphaFoldDB" id="U5T4S9"/>
<sequence>MDAATGRPAVNWPDGGVQAAARRATGGLLQRALHLEGVLLALLALLSGFGLIVLYSAFGGRIEPVQGHLIRLGIGVVAMIIAAQIPPWQLSRIAPLLFGLGIVLLIAVLIAGQLGGGARRWLDLGVVAFQPSEIMKLAVPIMVAWLIARSLLPVTLGRSALVLAIIALPVGLIGAQPDLGTAVLIGAAGASVLFLGGIRWRIVSALLLVASAAVPLLWHFGMRAYQRERVLTFLDPSREPLGAGYNIIQSQIAIGSGGIHGKGWLNGTQAHLEFIPERHTDFVFAVMAEEFGFVGVVSLLVLYLAITARGLWIAFEAQDNFSRLLAGGLSLTFFVYCFVNIGMVSGVLPVVGLPLPLISYGGSAMVTLLTGFGILMSIHTHRRMWSS</sequence>
<organism evidence="12 13">
    <name type="scientific">Spiribacter curvatus</name>
    <dbReference type="NCBI Taxonomy" id="1335757"/>
    <lineage>
        <taxon>Bacteria</taxon>
        <taxon>Pseudomonadati</taxon>
        <taxon>Pseudomonadota</taxon>
        <taxon>Gammaproteobacteria</taxon>
        <taxon>Chromatiales</taxon>
        <taxon>Ectothiorhodospiraceae</taxon>
        <taxon>Spiribacter</taxon>
    </lineage>
</organism>
<dbReference type="PROSITE" id="PS00428">
    <property type="entry name" value="FTSW_RODA_SPOVE"/>
    <property type="match status" value="1"/>
</dbReference>
<dbReference type="RefSeq" id="WP_023367815.1">
    <property type="nucleotide sequence ID" value="NC_022664.1"/>
</dbReference>
<keyword evidence="3 11" id="KW-0328">Glycosyltransferase</keyword>
<feature type="transmembrane region" description="Helical" evidence="11">
    <location>
        <begin position="159"/>
        <end position="175"/>
    </location>
</feature>